<dbReference type="AlphaFoldDB" id="A0A0C2SD51"/>
<reference evidence="2 3" key="1">
    <citation type="submission" date="2014-04" db="EMBL/GenBank/DDBJ databases">
        <title>Evolutionary Origins and Diversification of the Mycorrhizal Mutualists.</title>
        <authorList>
            <consortium name="DOE Joint Genome Institute"/>
            <consortium name="Mycorrhizal Genomics Consortium"/>
            <person name="Kohler A."/>
            <person name="Kuo A."/>
            <person name="Nagy L.G."/>
            <person name="Floudas D."/>
            <person name="Copeland A."/>
            <person name="Barry K.W."/>
            <person name="Cichocki N."/>
            <person name="Veneault-Fourrey C."/>
            <person name="LaButti K."/>
            <person name="Lindquist E.A."/>
            <person name="Lipzen A."/>
            <person name="Lundell T."/>
            <person name="Morin E."/>
            <person name="Murat C."/>
            <person name="Riley R."/>
            <person name="Ohm R."/>
            <person name="Sun H."/>
            <person name="Tunlid A."/>
            <person name="Henrissat B."/>
            <person name="Grigoriev I.V."/>
            <person name="Hibbett D.S."/>
            <person name="Martin F."/>
        </authorList>
    </citation>
    <scope>NUCLEOTIDE SEQUENCE [LARGE SCALE GENOMIC DNA]</scope>
    <source>
        <strain evidence="2 3">Koide BX008</strain>
    </source>
</reference>
<evidence type="ECO:0000313" key="3">
    <source>
        <dbReference type="Proteomes" id="UP000054549"/>
    </source>
</evidence>
<protein>
    <recommendedName>
        <fullName evidence="4">Secreted protein</fullName>
    </recommendedName>
</protein>
<feature type="chain" id="PRO_5002171863" description="Secreted protein" evidence="1">
    <location>
        <begin position="17"/>
        <end position="78"/>
    </location>
</feature>
<sequence length="78" mass="8758">MVGFIFYCMLPFELLATGPNYMPPTPSVTSSSYHTPESRQALKAAQRRRLRPRAIEPQCKNAFIGRGWWIVGVDSGLS</sequence>
<dbReference type="EMBL" id="KN818291">
    <property type="protein sequence ID" value="KIL60930.1"/>
    <property type="molecule type" value="Genomic_DNA"/>
</dbReference>
<evidence type="ECO:0000313" key="2">
    <source>
        <dbReference type="EMBL" id="KIL60930.1"/>
    </source>
</evidence>
<dbReference type="InParanoid" id="A0A0C2SD51"/>
<keyword evidence="1" id="KW-0732">Signal</keyword>
<feature type="signal peptide" evidence="1">
    <location>
        <begin position="1"/>
        <end position="16"/>
    </location>
</feature>
<accession>A0A0C2SD51</accession>
<evidence type="ECO:0008006" key="4">
    <source>
        <dbReference type="Google" id="ProtNLM"/>
    </source>
</evidence>
<keyword evidence="3" id="KW-1185">Reference proteome</keyword>
<name>A0A0C2SD51_AMAMK</name>
<dbReference type="HOGENOM" id="CLU_2621535_0_0_1"/>
<organism evidence="2 3">
    <name type="scientific">Amanita muscaria (strain Koide BX008)</name>
    <dbReference type="NCBI Taxonomy" id="946122"/>
    <lineage>
        <taxon>Eukaryota</taxon>
        <taxon>Fungi</taxon>
        <taxon>Dikarya</taxon>
        <taxon>Basidiomycota</taxon>
        <taxon>Agaricomycotina</taxon>
        <taxon>Agaricomycetes</taxon>
        <taxon>Agaricomycetidae</taxon>
        <taxon>Agaricales</taxon>
        <taxon>Pluteineae</taxon>
        <taxon>Amanitaceae</taxon>
        <taxon>Amanita</taxon>
    </lineage>
</organism>
<dbReference type="Proteomes" id="UP000054549">
    <property type="component" value="Unassembled WGS sequence"/>
</dbReference>
<evidence type="ECO:0000256" key="1">
    <source>
        <dbReference type="SAM" id="SignalP"/>
    </source>
</evidence>
<gene>
    <name evidence="2" type="ORF">M378DRAFT_167606</name>
</gene>
<proteinExistence type="predicted"/>